<feature type="domain" description="Menorin-like" evidence="3">
    <location>
        <begin position="100"/>
        <end position="349"/>
    </location>
</feature>
<comment type="similarity">
    <text evidence="1">Belongs to the menorin family.</text>
</comment>
<comment type="caution">
    <text evidence="4">The sequence shown here is derived from an EMBL/GenBank/DDBJ whole genome shotgun (WGS) entry which is preliminary data.</text>
</comment>
<organism evidence="4 5">
    <name type="scientific">Daphnia magna</name>
    <dbReference type="NCBI Taxonomy" id="35525"/>
    <lineage>
        <taxon>Eukaryota</taxon>
        <taxon>Metazoa</taxon>
        <taxon>Ecdysozoa</taxon>
        <taxon>Arthropoda</taxon>
        <taxon>Crustacea</taxon>
        <taxon>Branchiopoda</taxon>
        <taxon>Diplostraca</taxon>
        <taxon>Cladocera</taxon>
        <taxon>Anomopoda</taxon>
        <taxon>Daphniidae</taxon>
        <taxon>Daphnia</taxon>
    </lineage>
</organism>
<keyword evidence="5" id="KW-1185">Reference proteome</keyword>
<dbReference type="PANTHER" id="PTHR21184">
    <property type="entry name" value="MENORIN (DENDRITIC BRANCHING PROTEIN)"/>
    <property type="match status" value="1"/>
</dbReference>
<evidence type="ECO:0000259" key="3">
    <source>
        <dbReference type="Pfam" id="PF10223"/>
    </source>
</evidence>
<dbReference type="Proteomes" id="UP000076858">
    <property type="component" value="Unassembled WGS sequence"/>
</dbReference>
<accession>A0A162SJP8</accession>
<sequence>MQANTAHLLRFSQPARMNTFFLIWASALALQWSSSLDNDLQWRSVDWNKDGKPDSSKDAWIISARSRAAQVIGGFVSSELKNGLKSRPSTTTLLRQNKADLSRIKWAHGVNSKIQLNNSIRGNAMIIEGDVSMGSIDSRDGMDLPIMAHPPLKTSDLSLSEFVDTVLHSKTSKGMKFDFKQLEVVEPSFKIIKSRANEMTGSLWLNADIVQGPVNASTKPVEAAQFLKLVKHYFPYAILSVGWTTRFGPQLTLPLQIINDGSYTMDHMIQMRDVLKAAEIQQPITFPIRAGLSTSPEAHASILWLLKQFENSSLTIWSADYDMVDVPGLMKLVNHIGKENIYIDVPSGLNCEIQHFEE</sequence>
<dbReference type="STRING" id="35525.A0A162SJP8"/>
<gene>
    <name evidence="4" type="ORF">APZ42_011285</name>
</gene>
<proteinExistence type="inferred from homology"/>
<dbReference type="GO" id="GO:0005615">
    <property type="term" value="C:extracellular space"/>
    <property type="evidence" value="ECO:0007669"/>
    <property type="project" value="TreeGrafter"/>
</dbReference>
<dbReference type="Pfam" id="PF10223">
    <property type="entry name" value="Menorin_N"/>
    <property type="match status" value="1"/>
</dbReference>
<evidence type="ECO:0000313" key="4">
    <source>
        <dbReference type="EMBL" id="KZS21365.1"/>
    </source>
</evidence>
<feature type="signal peptide" evidence="2">
    <location>
        <begin position="1"/>
        <end position="29"/>
    </location>
</feature>
<reference evidence="4 5" key="1">
    <citation type="submission" date="2016-03" db="EMBL/GenBank/DDBJ databases">
        <title>EvidentialGene: Evidence-directed Construction of Genes on Genomes.</title>
        <authorList>
            <person name="Gilbert D.G."/>
            <person name="Choi J.-H."/>
            <person name="Mockaitis K."/>
            <person name="Colbourne J."/>
            <person name="Pfrender M."/>
        </authorList>
    </citation>
    <scope>NUCLEOTIDE SEQUENCE [LARGE SCALE GENOMIC DNA]</scope>
    <source>
        <strain evidence="4 5">Xinb3</strain>
        <tissue evidence="4">Complete organism</tissue>
    </source>
</reference>
<evidence type="ECO:0000256" key="1">
    <source>
        <dbReference type="ARBA" id="ARBA00044953"/>
    </source>
</evidence>
<evidence type="ECO:0000313" key="5">
    <source>
        <dbReference type="Proteomes" id="UP000076858"/>
    </source>
</evidence>
<dbReference type="EMBL" id="LRGB01000024">
    <property type="protein sequence ID" value="KZS21365.1"/>
    <property type="molecule type" value="Genomic_DNA"/>
</dbReference>
<protein>
    <submittedName>
        <fullName evidence="4">Protein FAM151A</fullName>
    </submittedName>
</protein>
<dbReference type="AlphaFoldDB" id="A0A162SJP8"/>
<feature type="chain" id="PRO_5007839444" evidence="2">
    <location>
        <begin position="30"/>
        <end position="358"/>
    </location>
</feature>
<name>A0A162SJP8_9CRUS</name>
<dbReference type="OrthoDB" id="413402at2759"/>
<dbReference type="PANTHER" id="PTHR21184:SF6">
    <property type="entry name" value="CONSERVED PLASMA MEMBRANE PROTEIN"/>
    <property type="match status" value="1"/>
</dbReference>
<dbReference type="InterPro" id="IPR019356">
    <property type="entry name" value="Menorin_dom"/>
</dbReference>
<evidence type="ECO:0000256" key="2">
    <source>
        <dbReference type="SAM" id="SignalP"/>
    </source>
</evidence>
<keyword evidence="2" id="KW-0732">Signal</keyword>